<reference evidence="1 2" key="1">
    <citation type="submission" date="2021-03" db="EMBL/GenBank/DDBJ databases">
        <title>Sequencing the genomes of 1000 actinobacteria strains.</title>
        <authorList>
            <person name="Klenk H.-P."/>
        </authorList>
    </citation>
    <scope>NUCLEOTIDE SEQUENCE [LARGE SCALE GENOMIC DNA]</scope>
    <source>
        <strain evidence="1 2">DSM 46670</strain>
    </source>
</reference>
<sequence length="266" mass="28292">MTLQDGVRCTVAAGVATVTFERPDRNNAMDLAMERRYGTLLRQLEADPAVRAIVVTGAGRSFCPGADLDLLSGITGENAGDAEGDAMVSHVQAAAFIGKPVIAAINGGCAGLGFVIACTADVRFAVEGAKFTTAFARRGLIAEYGLAHLLPRLIGRGRAMDLLLSGRTFIAEAALEYGLVEEVHLAEDLVPAAQAYAAELATYSAPRSMAVMKRQIREEADLTLEESGARAARLMIESFGHPELKEGLTSWAERRAPEFPPYTPLV</sequence>
<evidence type="ECO:0000313" key="2">
    <source>
        <dbReference type="Proteomes" id="UP001519332"/>
    </source>
</evidence>
<evidence type="ECO:0000313" key="1">
    <source>
        <dbReference type="EMBL" id="MBP2323617.1"/>
    </source>
</evidence>
<name>A0ABS4TGS3_9PSEU</name>
<dbReference type="EMBL" id="JAGINW010000001">
    <property type="protein sequence ID" value="MBP2323617.1"/>
    <property type="molecule type" value="Genomic_DNA"/>
</dbReference>
<dbReference type="CDD" id="cd06558">
    <property type="entry name" value="crotonase-like"/>
    <property type="match status" value="1"/>
</dbReference>
<proteinExistence type="predicted"/>
<accession>A0ABS4TGS3</accession>
<dbReference type="InterPro" id="IPR001753">
    <property type="entry name" value="Enoyl-CoA_hydra/iso"/>
</dbReference>
<dbReference type="PANTHER" id="PTHR43459:SF1">
    <property type="entry name" value="EG:BACN32G11.4 PROTEIN"/>
    <property type="match status" value="1"/>
</dbReference>
<dbReference type="Gene3D" id="3.90.226.10">
    <property type="entry name" value="2-enoyl-CoA Hydratase, Chain A, domain 1"/>
    <property type="match status" value="1"/>
</dbReference>
<dbReference type="SUPFAM" id="SSF52096">
    <property type="entry name" value="ClpP/crotonase"/>
    <property type="match status" value="1"/>
</dbReference>
<dbReference type="Proteomes" id="UP001519332">
    <property type="component" value="Unassembled WGS sequence"/>
</dbReference>
<dbReference type="Pfam" id="PF00378">
    <property type="entry name" value="ECH_1"/>
    <property type="match status" value="1"/>
</dbReference>
<keyword evidence="2" id="KW-1185">Reference proteome</keyword>
<dbReference type="InterPro" id="IPR029045">
    <property type="entry name" value="ClpP/crotonase-like_dom_sf"/>
</dbReference>
<protein>
    <submittedName>
        <fullName evidence="1">Enoyl-CoA hydratase/carnithine racemase</fullName>
    </submittedName>
</protein>
<organism evidence="1 2">
    <name type="scientific">Kibdelosporangium banguiense</name>
    <dbReference type="NCBI Taxonomy" id="1365924"/>
    <lineage>
        <taxon>Bacteria</taxon>
        <taxon>Bacillati</taxon>
        <taxon>Actinomycetota</taxon>
        <taxon>Actinomycetes</taxon>
        <taxon>Pseudonocardiales</taxon>
        <taxon>Pseudonocardiaceae</taxon>
        <taxon>Kibdelosporangium</taxon>
    </lineage>
</organism>
<gene>
    <name evidence="1" type="ORF">JOF56_004002</name>
</gene>
<comment type="caution">
    <text evidence="1">The sequence shown here is derived from an EMBL/GenBank/DDBJ whole genome shotgun (WGS) entry which is preliminary data.</text>
</comment>
<dbReference type="PANTHER" id="PTHR43459">
    <property type="entry name" value="ENOYL-COA HYDRATASE"/>
    <property type="match status" value="1"/>
</dbReference>
<dbReference type="RefSeq" id="WP_209640292.1">
    <property type="nucleotide sequence ID" value="NZ_JAGINW010000001.1"/>
</dbReference>